<evidence type="ECO:0000313" key="5">
    <source>
        <dbReference type="Proteomes" id="UP001234602"/>
    </source>
</evidence>
<sequence length="230" mass="25681">MTVELHDVTKKYGSITALDGVSLTFEVGKIYGVLGANGSGKSTLLKLIAGLAKPDHGEVTVERVPVSRRTASVVSYLSELDFFYTNFTAGQYIDFHASQFADFNLDKAIEMLAFMKLDVRKKVRTMSKGNRGRLKLVLALSREAPVVLLDEPFSGLDVMVRESIVRSLLSYVDFERQMVIMATHEIEEIEKILDEVIVIKDGKAIGREEAEDLRENGGKSVIGWLKEKHR</sequence>
<dbReference type="InterPro" id="IPR003593">
    <property type="entry name" value="AAA+_ATPase"/>
</dbReference>
<protein>
    <submittedName>
        <fullName evidence="4">ABC transporter ATP-binding protein</fullName>
    </submittedName>
</protein>
<evidence type="ECO:0000256" key="1">
    <source>
        <dbReference type="ARBA" id="ARBA00022741"/>
    </source>
</evidence>
<dbReference type="GO" id="GO:0016887">
    <property type="term" value="F:ATP hydrolysis activity"/>
    <property type="evidence" value="ECO:0007669"/>
    <property type="project" value="InterPro"/>
</dbReference>
<keyword evidence="2 4" id="KW-0067">ATP-binding</keyword>
<dbReference type="AlphaFoldDB" id="A0AAW7IE73"/>
<dbReference type="CDD" id="cd03230">
    <property type="entry name" value="ABC_DR_subfamily_A"/>
    <property type="match status" value="1"/>
</dbReference>
<feature type="domain" description="ABC transporter" evidence="3">
    <location>
        <begin position="3"/>
        <end position="226"/>
    </location>
</feature>
<evidence type="ECO:0000313" key="4">
    <source>
        <dbReference type="EMBL" id="MDM5452729.1"/>
    </source>
</evidence>
<organism evidence="4 5">
    <name type="scientific">Peribacillus simplex</name>
    <dbReference type="NCBI Taxonomy" id="1478"/>
    <lineage>
        <taxon>Bacteria</taxon>
        <taxon>Bacillati</taxon>
        <taxon>Bacillota</taxon>
        <taxon>Bacilli</taxon>
        <taxon>Bacillales</taxon>
        <taxon>Bacillaceae</taxon>
        <taxon>Peribacillus</taxon>
    </lineage>
</organism>
<dbReference type="PROSITE" id="PS50893">
    <property type="entry name" value="ABC_TRANSPORTER_2"/>
    <property type="match status" value="1"/>
</dbReference>
<proteinExistence type="predicted"/>
<dbReference type="RefSeq" id="WP_289320014.1">
    <property type="nucleotide sequence ID" value="NZ_JAUCEY010000008.1"/>
</dbReference>
<gene>
    <name evidence="4" type="ORF">QUF89_11105</name>
</gene>
<dbReference type="Pfam" id="PF00005">
    <property type="entry name" value="ABC_tran"/>
    <property type="match status" value="1"/>
</dbReference>
<accession>A0AAW7IE73</accession>
<keyword evidence="1" id="KW-0547">Nucleotide-binding</keyword>
<evidence type="ECO:0000259" key="3">
    <source>
        <dbReference type="PROSITE" id="PS50893"/>
    </source>
</evidence>
<reference evidence="4" key="1">
    <citation type="submission" date="2023-06" db="EMBL/GenBank/DDBJ databases">
        <title>Comparative genomics of Bacillaceae isolates and their secondary metabolite potential.</title>
        <authorList>
            <person name="Song L."/>
            <person name="Nielsen L.J."/>
            <person name="Mohite O."/>
            <person name="Xu X."/>
            <person name="Weber T."/>
            <person name="Kovacs A.T."/>
        </authorList>
    </citation>
    <scope>NUCLEOTIDE SEQUENCE</scope>
    <source>
        <strain evidence="4">D8_B_37</strain>
    </source>
</reference>
<comment type="caution">
    <text evidence="4">The sequence shown here is derived from an EMBL/GenBank/DDBJ whole genome shotgun (WGS) entry which is preliminary data.</text>
</comment>
<dbReference type="GO" id="GO:0005524">
    <property type="term" value="F:ATP binding"/>
    <property type="evidence" value="ECO:0007669"/>
    <property type="project" value="UniProtKB-KW"/>
</dbReference>
<dbReference type="SUPFAM" id="SSF52540">
    <property type="entry name" value="P-loop containing nucleoside triphosphate hydrolases"/>
    <property type="match status" value="1"/>
</dbReference>
<name>A0AAW7IE73_9BACI</name>
<dbReference type="Proteomes" id="UP001234602">
    <property type="component" value="Unassembled WGS sequence"/>
</dbReference>
<dbReference type="InterPro" id="IPR027417">
    <property type="entry name" value="P-loop_NTPase"/>
</dbReference>
<dbReference type="Gene3D" id="3.40.50.300">
    <property type="entry name" value="P-loop containing nucleotide triphosphate hydrolases"/>
    <property type="match status" value="1"/>
</dbReference>
<dbReference type="PANTHER" id="PTHR43158:SF1">
    <property type="entry name" value="ABC TRANSPORTER, ATP-BINDING PROTEIN"/>
    <property type="match status" value="1"/>
</dbReference>
<dbReference type="PANTHER" id="PTHR43158">
    <property type="entry name" value="SKFA PEPTIDE EXPORT ATP-BINDING PROTEIN SKFE"/>
    <property type="match status" value="1"/>
</dbReference>
<dbReference type="SMART" id="SM00382">
    <property type="entry name" value="AAA"/>
    <property type="match status" value="1"/>
</dbReference>
<evidence type="ECO:0000256" key="2">
    <source>
        <dbReference type="ARBA" id="ARBA00022840"/>
    </source>
</evidence>
<dbReference type="EMBL" id="JAUCEY010000008">
    <property type="protein sequence ID" value="MDM5452729.1"/>
    <property type="molecule type" value="Genomic_DNA"/>
</dbReference>
<dbReference type="InterPro" id="IPR003439">
    <property type="entry name" value="ABC_transporter-like_ATP-bd"/>
</dbReference>